<dbReference type="PANTHER" id="PTHR36844:SF1">
    <property type="entry name" value="PROTEASE PRSW"/>
    <property type="match status" value="1"/>
</dbReference>
<proteinExistence type="predicted"/>
<accession>X1V6Z5</accession>
<sequence>VATFVAIPLEMLMSVFQQLFVSFPLLYVLFKAFVVAALVEEYLKLTIVRLFAYRNPNFDEVMDGVVYAVVAGMGFACMENILYVMGGTLWTALTRALTAIPLHATASGLMGYYIGRAKFAPSPQAERALINKGLRTAIFIHGTYDFLLFAVPFLGTLPSLGIIPLIVGAFFVLRARIRSALAEDRKRGQVVGEI</sequence>
<dbReference type="InterPro" id="IPR026898">
    <property type="entry name" value="PrsW"/>
</dbReference>
<comment type="caution">
    <text evidence="2">The sequence shown here is derived from an EMBL/GenBank/DDBJ whole genome shotgun (WGS) entry which is preliminary data.</text>
</comment>
<dbReference type="AlphaFoldDB" id="X1V6Z5"/>
<reference evidence="2" key="1">
    <citation type="journal article" date="2014" name="Front. Microbiol.">
        <title>High frequency of phylogenetically diverse reductive dehalogenase-homologous genes in deep subseafloor sedimentary metagenomes.</title>
        <authorList>
            <person name="Kawai M."/>
            <person name="Futagami T."/>
            <person name="Toyoda A."/>
            <person name="Takaki Y."/>
            <person name="Nishi S."/>
            <person name="Hori S."/>
            <person name="Arai W."/>
            <person name="Tsubouchi T."/>
            <person name="Morono Y."/>
            <person name="Uchiyama I."/>
            <person name="Ito T."/>
            <person name="Fujiyama A."/>
            <person name="Inagaki F."/>
            <person name="Takami H."/>
        </authorList>
    </citation>
    <scope>NUCLEOTIDE SEQUENCE</scope>
    <source>
        <strain evidence="2">Expedition CK06-06</strain>
    </source>
</reference>
<organism evidence="2">
    <name type="scientific">marine sediment metagenome</name>
    <dbReference type="NCBI Taxonomy" id="412755"/>
    <lineage>
        <taxon>unclassified sequences</taxon>
        <taxon>metagenomes</taxon>
        <taxon>ecological metagenomes</taxon>
    </lineage>
</organism>
<dbReference type="PANTHER" id="PTHR36844">
    <property type="entry name" value="PROTEASE PRSW"/>
    <property type="match status" value="1"/>
</dbReference>
<dbReference type="GO" id="GO:0008233">
    <property type="term" value="F:peptidase activity"/>
    <property type="evidence" value="ECO:0007669"/>
    <property type="project" value="InterPro"/>
</dbReference>
<keyword evidence="1" id="KW-0472">Membrane</keyword>
<keyword evidence="1" id="KW-0812">Transmembrane</keyword>
<name>X1V6Z5_9ZZZZ</name>
<evidence type="ECO:0008006" key="3">
    <source>
        <dbReference type="Google" id="ProtNLM"/>
    </source>
</evidence>
<gene>
    <name evidence="2" type="ORF">S12H4_47592</name>
</gene>
<feature type="non-terminal residue" evidence="2">
    <location>
        <position position="1"/>
    </location>
</feature>
<dbReference type="EMBL" id="BARW01029649">
    <property type="protein sequence ID" value="GAJ11782.1"/>
    <property type="molecule type" value="Genomic_DNA"/>
</dbReference>
<keyword evidence="1" id="KW-1133">Transmembrane helix</keyword>
<feature type="transmembrane region" description="Helical" evidence="1">
    <location>
        <begin position="64"/>
        <end position="86"/>
    </location>
</feature>
<evidence type="ECO:0000256" key="1">
    <source>
        <dbReference type="SAM" id="Phobius"/>
    </source>
</evidence>
<feature type="transmembrane region" description="Helical" evidence="1">
    <location>
        <begin position="160"/>
        <end position="177"/>
    </location>
</feature>
<evidence type="ECO:0000313" key="2">
    <source>
        <dbReference type="EMBL" id="GAJ11782.1"/>
    </source>
</evidence>
<protein>
    <recommendedName>
        <fullName evidence="3">Protease PrsW</fullName>
    </recommendedName>
</protein>
<dbReference type="Pfam" id="PF13367">
    <property type="entry name" value="PrsW-protease"/>
    <property type="match status" value="1"/>
</dbReference>
<feature type="transmembrane region" description="Helical" evidence="1">
    <location>
        <begin position="20"/>
        <end position="43"/>
    </location>
</feature>